<name>A0ABR0AXU3_9CRUS</name>
<proteinExistence type="predicted"/>
<dbReference type="Proteomes" id="UP001234178">
    <property type="component" value="Unassembled WGS sequence"/>
</dbReference>
<evidence type="ECO:0000313" key="2">
    <source>
        <dbReference type="Proteomes" id="UP001234178"/>
    </source>
</evidence>
<dbReference type="EMBL" id="JAOYFB010000039">
    <property type="protein sequence ID" value="KAK4029910.1"/>
    <property type="molecule type" value="Genomic_DNA"/>
</dbReference>
<comment type="caution">
    <text evidence="1">The sequence shown here is derived from an EMBL/GenBank/DDBJ whole genome shotgun (WGS) entry which is preliminary data.</text>
</comment>
<evidence type="ECO:0000313" key="1">
    <source>
        <dbReference type="EMBL" id="KAK4029910.1"/>
    </source>
</evidence>
<protein>
    <submittedName>
        <fullName evidence="1">Uncharacterized protein</fullName>
    </submittedName>
</protein>
<organism evidence="1 2">
    <name type="scientific">Daphnia magna</name>
    <dbReference type="NCBI Taxonomy" id="35525"/>
    <lineage>
        <taxon>Eukaryota</taxon>
        <taxon>Metazoa</taxon>
        <taxon>Ecdysozoa</taxon>
        <taxon>Arthropoda</taxon>
        <taxon>Crustacea</taxon>
        <taxon>Branchiopoda</taxon>
        <taxon>Diplostraca</taxon>
        <taxon>Cladocera</taxon>
        <taxon>Anomopoda</taxon>
        <taxon>Daphniidae</taxon>
        <taxon>Daphnia</taxon>
    </lineage>
</organism>
<sequence length="127" mass="13927">MKVVPVDLVAELQDQMKISSALLRYEGSDGSTSTRPVAAQNERHYGLMDVLATVVCHSCAFPGGSTTRGIGDERFKIPNNVSACCSGRDEDERPTANPPLDVDFQEARIPLYMGGKQHRRLSNNFKS</sequence>
<gene>
    <name evidence="1" type="ORF">OUZ56_022870</name>
</gene>
<reference evidence="1 2" key="1">
    <citation type="journal article" date="2023" name="Nucleic Acids Res.">
        <title>The hologenome of Daphnia magna reveals possible DNA methylation and microbiome-mediated evolution of the host genome.</title>
        <authorList>
            <person name="Chaturvedi A."/>
            <person name="Li X."/>
            <person name="Dhandapani V."/>
            <person name="Marshall H."/>
            <person name="Kissane S."/>
            <person name="Cuenca-Cambronero M."/>
            <person name="Asole G."/>
            <person name="Calvet F."/>
            <person name="Ruiz-Romero M."/>
            <person name="Marangio P."/>
            <person name="Guigo R."/>
            <person name="Rago D."/>
            <person name="Mirbahai L."/>
            <person name="Eastwood N."/>
            <person name="Colbourne J.K."/>
            <person name="Zhou J."/>
            <person name="Mallon E."/>
            <person name="Orsini L."/>
        </authorList>
    </citation>
    <scope>NUCLEOTIDE SEQUENCE [LARGE SCALE GENOMIC DNA]</scope>
    <source>
        <strain evidence="1">LRV0_1</strain>
    </source>
</reference>
<accession>A0ABR0AXU3</accession>
<keyword evidence="2" id="KW-1185">Reference proteome</keyword>